<evidence type="ECO:0000313" key="2">
    <source>
        <dbReference type="EMBL" id="OFC69805.1"/>
    </source>
</evidence>
<dbReference type="Gene3D" id="3.40.50.1820">
    <property type="entry name" value="alpha/beta hydrolase"/>
    <property type="match status" value="1"/>
</dbReference>
<comment type="caution">
    <text evidence="2">The sequence shown here is derived from an EMBL/GenBank/DDBJ whole genome shotgun (WGS) entry which is preliminary data.</text>
</comment>
<protein>
    <recommendedName>
        <fullName evidence="1">AB hydrolase-1 domain-containing protein</fullName>
    </recommendedName>
</protein>
<evidence type="ECO:0000259" key="1">
    <source>
        <dbReference type="Pfam" id="PF12697"/>
    </source>
</evidence>
<dbReference type="PANTHER" id="PTHR43689">
    <property type="entry name" value="HYDROLASE"/>
    <property type="match status" value="1"/>
</dbReference>
<dbReference type="Proteomes" id="UP000175691">
    <property type="component" value="Unassembled WGS sequence"/>
</dbReference>
<dbReference type="AlphaFoldDB" id="A0A1E7Z8D2"/>
<organism evidence="2 3">
    <name type="scientific">Alteromonas confluentis</name>
    <dbReference type="NCBI Taxonomy" id="1656094"/>
    <lineage>
        <taxon>Bacteria</taxon>
        <taxon>Pseudomonadati</taxon>
        <taxon>Pseudomonadota</taxon>
        <taxon>Gammaproteobacteria</taxon>
        <taxon>Alteromonadales</taxon>
        <taxon>Alteromonadaceae</taxon>
        <taxon>Alteromonas/Salinimonas group</taxon>
        <taxon>Alteromonas</taxon>
    </lineage>
</organism>
<reference evidence="2 3" key="1">
    <citation type="submission" date="2016-08" db="EMBL/GenBank/DDBJ databases">
        <authorList>
            <person name="Seilhamer J.J."/>
        </authorList>
    </citation>
    <scope>NUCLEOTIDE SEQUENCE [LARGE SCALE GENOMIC DNA]</scope>
    <source>
        <strain evidence="2 3">KCTC 42603</strain>
    </source>
</reference>
<dbReference type="InterPro" id="IPR000073">
    <property type="entry name" value="AB_hydrolase_1"/>
</dbReference>
<gene>
    <name evidence="2" type="ORF">BFC18_16465</name>
</gene>
<accession>A0A1E7Z8D2</accession>
<name>A0A1E7Z8D2_9ALTE</name>
<evidence type="ECO:0000313" key="3">
    <source>
        <dbReference type="Proteomes" id="UP000175691"/>
    </source>
</evidence>
<dbReference type="PANTHER" id="PTHR43689:SF8">
    <property type="entry name" value="ALPHA_BETA-HYDROLASES SUPERFAMILY PROTEIN"/>
    <property type="match status" value="1"/>
</dbReference>
<proteinExistence type="predicted"/>
<dbReference type="SUPFAM" id="SSF53474">
    <property type="entry name" value="alpha/beta-Hydrolases"/>
    <property type="match status" value="1"/>
</dbReference>
<keyword evidence="3" id="KW-1185">Reference proteome</keyword>
<dbReference type="EMBL" id="MDHN01000037">
    <property type="protein sequence ID" value="OFC69805.1"/>
    <property type="molecule type" value="Genomic_DNA"/>
</dbReference>
<dbReference type="Pfam" id="PF12697">
    <property type="entry name" value="Abhydrolase_6"/>
    <property type="match status" value="1"/>
</dbReference>
<dbReference type="InterPro" id="IPR029058">
    <property type="entry name" value="AB_hydrolase_fold"/>
</dbReference>
<dbReference type="STRING" id="1656094.BFC18_16465"/>
<sequence>MFFESGFGSGSDETWKSLSEKLSQTNRVCYYDRLGYGGSDDIAPDFSTDDKSMVQQAILTHVAADQPVIVVGHSYGGILARRTLHRALNNTGEVANLNIAGLILVDSAHENQHEILRGKLDPIPAEVEQKAYWTAWFGVDDILAMFRPGVEEGEVDSSAYYVSLRWAHVLSTYVREKGNYTPLDEFDYDFGDLPMIVLSHDDKAYEGNPRFEGVGPLWTALQEELAALSDNSEIRVVEGATHDIPADAPSAVIQAVEDMLIKVAPE</sequence>
<feature type="domain" description="AB hydrolase-1" evidence="1">
    <location>
        <begin position="6"/>
        <end position="254"/>
    </location>
</feature>